<dbReference type="PANTHER" id="PTHR31126:SF1">
    <property type="entry name" value="TYROSINE SPECIFIC PROTEIN PHOSPHATASES DOMAIN-CONTAINING PROTEIN"/>
    <property type="match status" value="1"/>
</dbReference>
<dbReference type="InterPro" id="IPR000387">
    <property type="entry name" value="Tyr_Pase_dom"/>
</dbReference>
<comment type="caution">
    <text evidence="3">The sequence shown here is derived from an EMBL/GenBank/DDBJ whole genome shotgun (WGS) entry which is preliminary data.</text>
</comment>
<feature type="domain" description="Tyrosine specific protein phosphatases" evidence="2">
    <location>
        <begin position="135"/>
        <end position="215"/>
    </location>
</feature>
<dbReference type="InterPro" id="IPR029021">
    <property type="entry name" value="Prot-tyrosine_phosphatase-like"/>
</dbReference>
<evidence type="ECO:0000259" key="2">
    <source>
        <dbReference type="PROSITE" id="PS50056"/>
    </source>
</evidence>
<accession>A0A8J3IV76</accession>
<name>A0A8J3IV76_9ACTN</name>
<dbReference type="Pfam" id="PF13350">
    <property type="entry name" value="Y_phosphatase3"/>
    <property type="match status" value="1"/>
</dbReference>
<protein>
    <submittedName>
        <fullName evidence="3">Protein-tyrosine-phosphatase</fullName>
    </submittedName>
</protein>
<dbReference type="PROSITE" id="PS50056">
    <property type="entry name" value="TYR_PHOSPHATASE_2"/>
    <property type="match status" value="1"/>
</dbReference>
<dbReference type="Proteomes" id="UP000612808">
    <property type="component" value="Unassembled WGS sequence"/>
</dbReference>
<sequence>MGRGLGLSGATNARDIGGYATARGPVRTGRVYRSDALAKLTDDDLAALAGAGVTTVVDLRGQSEVDQLGADRLPPGVTAVHLPILDATTDLYRLLGELIGSRDAVRQRAELADGGGERFMTDMYRWFVSDEGARDRFGALLRRIADAGGTPLLYHCTAGKDRTGWTTAVLLTLLGVDRDTVYEDYLASNPIVREAAATMLAGLRGARVMAEPELLQPLLDVRPEYLAAAFDEVDRRFGTFDGFVADGLGLDAGVRAALADALLDGH</sequence>
<evidence type="ECO:0000313" key="4">
    <source>
        <dbReference type="Proteomes" id="UP000612808"/>
    </source>
</evidence>
<comment type="similarity">
    <text evidence="1">Belongs to the protein-tyrosine phosphatase family.</text>
</comment>
<dbReference type="RefSeq" id="WP_203654185.1">
    <property type="nucleotide sequence ID" value="NZ_BAAAZM010000010.1"/>
</dbReference>
<dbReference type="Gene3D" id="3.90.190.10">
    <property type="entry name" value="Protein tyrosine phosphatase superfamily"/>
    <property type="match status" value="1"/>
</dbReference>
<dbReference type="InterPro" id="IPR026893">
    <property type="entry name" value="Tyr/Ser_Pase_IphP-type"/>
</dbReference>
<evidence type="ECO:0000313" key="3">
    <source>
        <dbReference type="EMBL" id="GID09383.1"/>
    </source>
</evidence>
<dbReference type="AlphaFoldDB" id="A0A8J3IV76"/>
<dbReference type="EMBL" id="BOMB01000001">
    <property type="protein sequence ID" value="GID09383.1"/>
    <property type="molecule type" value="Genomic_DNA"/>
</dbReference>
<gene>
    <name evidence="3" type="ORF">Aru02nite_02720</name>
</gene>
<evidence type="ECO:0000256" key="1">
    <source>
        <dbReference type="ARBA" id="ARBA00009580"/>
    </source>
</evidence>
<reference evidence="3" key="1">
    <citation type="submission" date="2021-01" db="EMBL/GenBank/DDBJ databases">
        <title>Whole genome shotgun sequence of Actinocatenispora rupis NBRC 107355.</title>
        <authorList>
            <person name="Komaki H."/>
            <person name="Tamura T."/>
        </authorList>
    </citation>
    <scope>NUCLEOTIDE SEQUENCE</scope>
    <source>
        <strain evidence="3">NBRC 107355</strain>
    </source>
</reference>
<dbReference type="PANTHER" id="PTHR31126">
    <property type="entry name" value="TYROSINE-PROTEIN PHOSPHATASE"/>
    <property type="match status" value="1"/>
</dbReference>
<organism evidence="3 4">
    <name type="scientific">Actinocatenispora rupis</name>
    <dbReference type="NCBI Taxonomy" id="519421"/>
    <lineage>
        <taxon>Bacteria</taxon>
        <taxon>Bacillati</taxon>
        <taxon>Actinomycetota</taxon>
        <taxon>Actinomycetes</taxon>
        <taxon>Micromonosporales</taxon>
        <taxon>Micromonosporaceae</taxon>
        <taxon>Actinocatenispora</taxon>
    </lineage>
</organism>
<proteinExistence type="inferred from homology"/>
<keyword evidence="4" id="KW-1185">Reference proteome</keyword>
<dbReference type="GO" id="GO:0004721">
    <property type="term" value="F:phosphoprotein phosphatase activity"/>
    <property type="evidence" value="ECO:0007669"/>
    <property type="project" value="InterPro"/>
</dbReference>
<dbReference type="SUPFAM" id="SSF52799">
    <property type="entry name" value="(Phosphotyrosine protein) phosphatases II"/>
    <property type="match status" value="1"/>
</dbReference>